<gene>
    <name evidence="2" type="ORF">AU512_11435</name>
</gene>
<evidence type="ECO:0000313" key="3">
    <source>
        <dbReference type="Proteomes" id="UP000194040"/>
    </source>
</evidence>
<dbReference type="EMBL" id="LUTQ01000034">
    <property type="protein sequence ID" value="OSN09915.1"/>
    <property type="molecule type" value="Genomic_DNA"/>
</dbReference>
<dbReference type="Proteomes" id="UP000194040">
    <property type="component" value="Unassembled WGS sequence"/>
</dbReference>
<comment type="caution">
    <text evidence="2">The sequence shown here is derived from an EMBL/GenBank/DDBJ whole genome shotgun (WGS) entry which is preliminary data.</text>
</comment>
<evidence type="ECO:0000256" key="1">
    <source>
        <dbReference type="SAM" id="MobiDB-lite"/>
    </source>
</evidence>
<feature type="region of interest" description="Disordered" evidence="1">
    <location>
        <begin position="30"/>
        <end position="58"/>
    </location>
</feature>
<sequence length="114" mass="12171">MDSLWYLFSTEINPTASSLGFQKALSELVGETEGGGGEGGWDDNPTGLDNAGEAKPDGAGLRPLDTYFALDPYVYAQRARVPIGETAQNLAVYKATDVVVSGKLRIQTRLAYPS</sequence>
<accession>A0ABX3XEB7</accession>
<name>A0ABX3XEB7_9GAMM</name>
<evidence type="ECO:0000313" key="2">
    <source>
        <dbReference type="EMBL" id="OSN09915.1"/>
    </source>
</evidence>
<protein>
    <submittedName>
        <fullName evidence="2">Uncharacterized protein</fullName>
    </submittedName>
</protein>
<organism evidence="2 3">
    <name type="scientific">Lonsdalea iberica</name>
    <dbReference type="NCBI Taxonomy" id="1082703"/>
    <lineage>
        <taxon>Bacteria</taxon>
        <taxon>Pseudomonadati</taxon>
        <taxon>Pseudomonadota</taxon>
        <taxon>Gammaproteobacteria</taxon>
        <taxon>Enterobacterales</taxon>
        <taxon>Pectobacteriaceae</taxon>
        <taxon>Lonsdalea</taxon>
    </lineage>
</organism>
<proteinExistence type="predicted"/>
<reference evidence="2 3" key="1">
    <citation type="submission" date="2016-02" db="EMBL/GenBank/DDBJ databases">
        <title>Species-wide whole genome sequencing reveals diversity, host range in Lonsdalea quercina.</title>
        <authorList>
            <person name="Li Y."/>
        </authorList>
    </citation>
    <scope>NUCLEOTIDE SEQUENCE [LARGE SCALE GENOMIC DNA]</scope>
    <source>
        <strain evidence="2 3">LMG 26265</strain>
    </source>
</reference>
<keyword evidence="3" id="KW-1185">Reference proteome</keyword>